<feature type="non-terminal residue" evidence="1">
    <location>
        <position position="1"/>
    </location>
</feature>
<dbReference type="Proteomes" id="UP001202328">
    <property type="component" value="Unassembled WGS sequence"/>
</dbReference>
<comment type="caution">
    <text evidence="1">The sequence shown here is derived from an EMBL/GenBank/DDBJ whole genome shotgun (WGS) entry which is preliminary data.</text>
</comment>
<accession>A0AAD4S9I4</accession>
<evidence type="ECO:0000313" key="2">
    <source>
        <dbReference type="Proteomes" id="UP001202328"/>
    </source>
</evidence>
<dbReference type="InterPro" id="IPR027728">
    <property type="entry name" value="Topless_fam"/>
</dbReference>
<dbReference type="PANTHER" id="PTHR44083:SF45">
    <property type="entry name" value="TOPLESS-RELATED PROTEIN 1"/>
    <property type="match status" value="1"/>
</dbReference>
<gene>
    <name evidence="1" type="ORF">MKW98_019525</name>
</gene>
<dbReference type="GO" id="GO:0006355">
    <property type="term" value="P:regulation of DNA-templated transcription"/>
    <property type="evidence" value="ECO:0007669"/>
    <property type="project" value="InterPro"/>
</dbReference>
<dbReference type="Gene3D" id="2.130.10.10">
    <property type="entry name" value="YVTN repeat-like/Quinoprotein amine dehydrogenase"/>
    <property type="match status" value="1"/>
</dbReference>
<organism evidence="1 2">
    <name type="scientific">Papaver atlanticum</name>
    <dbReference type="NCBI Taxonomy" id="357466"/>
    <lineage>
        <taxon>Eukaryota</taxon>
        <taxon>Viridiplantae</taxon>
        <taxon>Streptophyta</taxon>
        <taxon>Embryophyta</taxon>
        <taxon>Tracheophyta</taxon>
        <taxon>Spermatophyta</taxon>
        <taxon>Magnoliopsida</taxon>
        <taxon>Ranunculales</taxon>
        <taxon>Papaveraceae</taxon>
        <taxon>Papaveroideae</taxon>
        <taxon>Papaver</taxon>
    </lineage>
</organism>
<dbReference type="EMBL" id="JAJJMB010012638">
    <property type="protein sequence ID" value="KAI3874952.1"/>
    <property type="molecule type" value="Genomic_DNA"/>
</dbReference>
<proteinExistence type="predicted"/>
<reference evidence="1" key="1">
    <citation type="submission" date="2022-04" db="EMBL/GenBank/DDBJ databases">
        <title>A functionally conserved STORR gene fusion in Papaver species that diverged 16.8 million years ago.</title>
        <authorList>
            <person name="Catania T."/>
        </authorList>
    </citation>
    <scope>NUCLEOTIDE SEQUENCE</scope>
    <source>
        <strain evidence="1">S-188037</strain>
    </source>
</reference>
<name>A0AAD4S9I4_9MAGN</name>
<dbReference type="InterPro" id="IPR015943">
    <property type="entry name" value="WD40/YVTN_repeat-like_dom_sf"/>
</dbReference>
<evidence type="ECO:0000313" key="1">
    <source>
        <dbReference type="EMBL" id="KAI3874952.1"/>
    </source>
</evidence>
<protein>
    <submittedName>
        <fullName evidence="1">Uncharacterized protein</fullName>
    </submittedName>
</protein>
<sequence length="235" mass="26650">MVQGCFSAGPIRGDSHIAEWDPSKPTAKRTYQGLRGNSSGDVRFDTTKNRFLAAGDEFLIKIWDMDNSNLLTTIDADGGLPESPRICFNKEGTLLAVSANDNTIKLLVTNYGLWLLQSENFSHDASRVASYNFSVYASRVAYKDNEGVEHPSELSEESEESDIEDIMDYDPSEFVSKSWIPTRSDWINSWVDQCGSMQDDEQIRKRISEEPMTIHTKFIFRVDGYYRKDKKPGYG</sequence>
<dbReference type="SUPFAM" id="SSF50978">
    <property type="entry name" value="WD40 repeat-like"/>
    <property type="match status" value="1"/>
</dbReference>
<dbReference type="AlphaFoldDB" id="A0AAD4S9I4"/>
<keyword evidence="2" id="KW-1185">Reference proteome</keyword>
<dbReference type="InterPro" id="IPR036322">
    <property type="entry name" value="WD40_repeat_dom_sf"/>
</dbReference>
<dbReference type="PANTHER" id="PTHR44083">
    <property type="entry name" value="TOPLESS-RELATED PROTEIN 1-RELATED"/>
    <property type="match status" value="1"/>
</dbReference>